<keyword evidence="2" id="KW-0378">Hydrolase</keyword>
<dbReference type="GO" id="GO:0004519">
    <property type="term" value="F:endonuclease activity"/>
    <property type="evidence" value="ECO:0007669"/>
    <property type="project" value="UniProtKB-KW"/>
</dbReference>
<dbReference type="Pfam" id="PF13392">
    <property type="entry name" value="HNH_3"/>
    <property type="match status" value="1"/>
</dbReference>
<evidence type="ECO:0000259" key="1">
    <source>
        <dbReference type="Pfam" id="PF13392"/>
    </source>
</evidence>
<dbReference type="EMBL" id="JACBXS010000066">
    <property type="protein sequence ID" value="NYS26725.1"/>
    <property type="molecule type" value="Genomic_DNA"/>
</dbReference>
<dbReference type="AlphaFoldDB" id="A0A7Z0I2Q2"/>
<evidence type="ECO:0000313" key="2">
    <source>
        <dbReference type="EMBL" id="NYS26725.1"/>
    </source>
</evidence>
<protein>
    <submittedName>
        <fullName evidence="2">HNH endonuclease</fullName>
    </submittedName>
</protein>
<dbReference type="RefSeq" id="WP_179907518.1">
    <property type="nucleotide sequence ID" value="NZ_JACBXS010000066.1"/>
</dbReference>
<name>A0A7Z0I2Q2_9RHOB</name>
<keyword evidence="2" id="KW-0255">Endonuclease</keyword>
<reference evidence="2 3" key="1">
    <citation type="journal article" date="2000" name="Arch. Microbiol.">
        <title>Rhodobaca bogoriensis gen. nov. and sp. nov., an alkaliphilic purple nonsulfur bacterium from African Rift Valley soda lakes.</title>
        <authorList>
            <person name="Milford A.D."/>
            <person name="Achenbach L.A."/>
            <person name="Jung D.O."/>
            <person name="Madigan M.T."/>
        </authorList>
    </citation>
    <scope>NUCLEOTIDE SEQUENCE [LARGE SCALE GENOMIC DNA]</scope>
    <source>
        <strain evidence="2 3">2376</strain>
    </source>
</reference>
<keyword evidence="2" id="KW-0540">Nuclease</keyword>
<evidence type="ECO:0000313" key="3">
    <source>
        <dbReference type="Proteomes" id="UP000529417"/>
    </source>
</evidence>
<organism evidence="2 3">
    <name type="scientific">Rhabdonatronobacter sediminivivens</name>
    <dbReference type="NCBI Taxonomy" id="2743469"/>
    <lineage>
        <taxon>Bacteria</taxon>
        <taxon>Pseudomonadati</taxon>
        <taxon>Pseudomonadota</taxon>
        <taxon>Alphaproteobacteria</taxon>
        <taxon>Rhodobacterales</taxon>
        <taxon>Paracoccaceae</taxon>
        <taxon>Rhabdonatronobacter</taxon>
    </lineage>
</organism>
<proteinExistence type="predicted"/>
<feature type="domain" description="HNH nuclease" evidence="1">
    <location>
        <begin position="36"/>
        <end position="60"/>
    </location>
</feature>
<gene>
    <name evidence="2" type="ORF">HUK65_17245</name>
</gene>
<dbReference type="InterPro" id="IPR003615">
    <property type="entry name" value="HNH_nuc"/>
</dbReference>
<comment type="caution">
    <text evidence="2">The sequence shown here is derived from an EMBL/GenBank/DDBJ whole genome shotgun (WGS) entry which is preliminary data.</text>
</comment>
<sequence length="86" mass="9810">MAGTAHDARGFLKVLIDNERHLLRRLWMTGMHAPVSVEHINGDRSDNQWVNLRLFFREEADVVLRAWPDHIGPACWPPQAAGSARK</sequence>
<dbReference type="Proteomes" id="UP000529417">
    <property type="component" value="Unassembled WGS sequence"/>
</dbReference>
<keyword evidence="3" id="KW-1185">Reference proteome</keyword>
<accession>A0A7Z0I2Q2</accession>